<feature type="compositionally biased region" description="Basic residues" evidence="1">
    <location>
        <begin position="322"/>
        <end position="334"/>
    </location>
</feature>
<feature type="compositionally biased region" description="Basic and acidic residues" evidence="1">
    <location>
        <begin position="215"/>
        <end position="241"/>
    </location>
</feature>
<evidence type="ECO:0000313" key="3">
    <source>
        <dbReference type="Proteomes" id="UP000235392"/>
    </source>
</evidence>
<evidence type="ECO:0000313" key="2">
    <source>
        <dbReference type="EMBL" id="PLW22971.1"/>
    </source>
</evidence>
<dbReference type="AlphaFoldDB" id="A0A2N5TBW2"/>
<dbReference type="EMBL" id="PGCI01000647">
    <property type="protein sequence ID" value="PLW22971.1"/>
    <property type="molecule type" value="Genomic_DNA"/>
</dbReference>
<feature type="compositionally biased region" description="Basic residues" evidence="1">
    <location>
        <begin position="280"/>
        <end position="293"/>
    </location>
</feature>
<feature type="region of interest" description="Disordered" evidence="1">
    <location>
        <begin position="180"/>
        <end position="354"/>
    </location>
</feature>
<sequence length="479" mass="53869">MPPKKAIKKKAPPKKPTRGQKPTKKAAEVSTDINPAEKTTGHLKKDDYLVIIDWLKIKKNYDACFGTGKAPLVGRPPKGTINGFELMAIKLRNQSTSKISLISRQMKDRFNSYKDKYKKTHTLSLATGFGLTPEDRQTGIQTIEQKLDSLCPHYQAMHELMGNKAFVNPLYKVDAQKDVETTNSSDSDNSDNPDDSDNSDDSDDSEDSDDSDDSDSSKGKDDSDNGKGKDSDIGELGHDDPEGQNMHTDPALDPDLLDYNPQNQQRPTTSPNDVPQQSSQRKRKRNTRYHQHHNALTAEERALDSSSSDGSLSSDVIAPTKSPKKKKSKGKRRASNSDNINPRSHSTPASKNNNAFAHYEEYALKRDAGKAQVAQASLDFKINKYQRQLAINNKTVKLEEKTFMRSSKLEEKKWEQELKMDEKRLEWEKDEKAKDRTFELSKLGTLADKENLGKKYELVTQCVTSGKSTEEIERLAKLF</sequence>
<dbReference type="Proteomes" id="UP000235392">
    <property type="component" value="Unassembled WGS sequence"/>
</dbReference>
<organism evidence="2 3">
    <name type="scientific">Puccinia coronata f. sp. avenae</name>
    <dbReference type="NCBI Taxonomy" id="200324"/>
    <lineage>
        <taxon>Eukaryota</taxon>
        <taxon>Fungi</taxon>
        <taxon>Dikarya</taxon>
        <taxon>Basidiomycota</taxon>
        <taxon>Pucciniomycotina</taxon>
        <taxon>Pucciniomycetes</taxon>
        <taxon>Pucciniales</taxon>
        <taxon>Pucciniaceae</taxon>
        <taxon>Puccinia</taxon>
    </lineage>
</organism>
<feature type="compositionally biased region" description="Polar residues" evidence="1">
    <location>
        <begin position="260"/>
        <end position="279"/>
    </location>
</feature>
<name>A0A2N5TBW2_9BASI</name>
<feature type="compositionally biased region" description="Acidic residues" evidence="1">
    <location>
        <begin position="188"/>
        <end position="214"/>
    </location>
</feature>
<accession>A0A2N5TBW2</accession>
<feature type="region of interest" description="Disordered" evidence="1">
    <location>
        <begin position="1"/>
        <end position="33"/>
    </location>
</feature>
<reference evidence="2 3" key="1">
    <citation type="submission" date="2017-11" db="EMBL/GenBank/DDBJ databases">
        <title>De novo assembly and phasing of dikaryotic genomes from two isolates of Puccinia coronata f. sp. avenae, the causal agent of oat crown rust.</title>
        <authorList>
            <person name="Miller M.E."/>
            <person name="Zhang Y."/>
            <person name="Omidvar V."/>
            <person name="Sperschneider J."/>
            <person name="Schwessinger B."/>
            <person name="Raley C."/>
            <person name="Palmer J.M."/>
            <person name="Garnica D."/>
            <person name="Upadhyaya N."/>
            <person name="Rathjen J."/>
            <person name="Taylor J.M."/>
            <person name="Park R.F."/>
            <person name="Dodds P.N."/>
            <person name="Hirsch C.D."/>
            <person name="Kianian S.F."/>
            <person name="Figueroa M."/>
        </authorList>
    </citation>
    <scope>NUCLEOTIDE SEQUENCE [LARGE SCALE GENOMIC DNA]</scope>
    <source>
        <strain evidence="2">12SD80</strain>
    </source>
</reference>
<feature type="compositionally biased region" description="Polar residues" evidence="1">
    <location>
        <begin position="336"/>
        <end position="354"/>
    </location>
</feature>
<proteinExistence type="predicted"/>
<protein>
    <submittedName>
        <fullName evidence="2">Uncharacterized protein</fullName>
    </submittedName>
</protein>
<evidence type="ECO:0000256" key="1">
    <source>
        <dbReference type="SAM" id="MobiDB-lite"/>
    </source>
</evidence>
<dbReference type="PANTHER" id="PTHR33246">
    <property type="entry name" value="CCHC-TYPE DOMAIN-CONTAINING PROTEIN"/>
    <property type="match status" value="1"/>
</dbReference>
<dbReference type="PANTHER" id="PTHR33246:SF51">
    <property type="entry name" value="MYB_SANT-LIKE DOMAIN-CONTAINING PROTEIN"/>
    <property type="match status" value="1"/>
</dbReference>
<gene>
    <name evidence="2" type="ORF">PCASD_12534</name>
</gene>
<comment type="caution">
    <text evidence="2">The sequence shown here is derived from an EMBL/GenBank/DDBJ whole genome shotgun (WGS) entry which is preliminary data.</text>
</comment>
<feature type="compositionally biased region" description="Basic residues" evidence="1">
    <location>
        <begin position="1"/>
        <end position="24"/>
    </location>
</feature>
<feature type="compositionally biased region" description="Low complexity" evidence="1">
    <location>
        <begin position="304"/>
        <end position="315"/>
    </location>
</feature>